<keyword evidence="3" id="KW-1185">Reference proteome</keyword>
<sequence length="705" mass="79179">MLEMEEEELSRSHIFTEGEAISKHYEIGPRPPHNPFPTVTITLNHLTKHHDLPVPIRHMYTAMAFAKATTGISNIAANMMLEQMTTSIELASDTVIEDKTYNVRTALSRLGVLPDDYLTRYLTCPNNQCWHLEPYINLYKLQTPTCPECEEGVLYDQIGRTRTPTKIIPYTPLSLALATLLQDRQFRNNLQEWRQDNPDDTENQTEVQPLDPSQPYWSKDELLDGLSDGSAWRSQRMNVRRVIRPDNSVADVPVTPYSQRHVGQLFGLNIILNIDWFRVKGVINSSVGAVYACVANLPRHLMFQKRYTALLCVIPGPQEPPGLCLNKILEPIIDDFQLCERGFDVTIPYDPVPKISVSARLLLTVSDLPATRKLSGAMGLSHKEHPCQYCDITKADIDLPSGYDWRHLPKHASAATKLQAAFQHEVGTPDERLAIEETYGVRYSSIARLIGFEHAKSCAPDPLHNSFLGQVRSFVTILMDNQMFEGDIEGTERIDIFASYFENTDYPGHLGRIPNRIARQLVGRRRKNTQVQVGSALTADQWKRISQLLPGALFAAWRSEGSNIIPDEDMPSLDDEDAADSDASMRSTARTPSPRRGRSASLRSHSSRSSRTRSRSRSRSRSRTPGRSRLGSIDTTEEEPRPFRRNRAVWYRIAVSLCAGLRILHAHSISIADAEGAVEVSPGSLLPCETGSLTDRGNPGYGQCR</sequence>
<feature type="region of interest" description="Disordered" evidence="1">
    <location>
        <begin position="565"/>
        <end position="641"/>
    </location>
</feature>
<accession>A0A8K0NKG6</accession>
<dbReference type="PANTHER" id="PTHR46579">
    <property type="entry name" value="F5/8 TYPE C DOMAIN-CONTAINING PROTEIN-RELATED"/>
    <property type="match status" value="1"/>
</dbReference>
<protein>
    <submittedName>
        <fullName evidence="2">Uncharacterized protein</fullName>
    </submittedName>
</protein>
<feature type="compositionally biased region" description="Acidic residues" evidence="1">
    <location>
        <begin position="566"/>
        <end position="580"/>
    </location>
</feature>
<dbReference type="Pfam" id="PF02992">
    <property type="entry name" value="Transposase_21"/>
    <property type="match status" value="1"/>
</dbReference>
<dbReference type="PANTHER" id="PTHR46579:SF2">
    <property type="entry name" value="C2H2-TYPE DOMAIN-CONTAINING PROTEIN"/>
    <property type="match status" value="1"/>
</dbReference>
<dbReference type="AlphaFoldDB" id="A0A8K0NKG6"/>
<evidence type="ECO:0000313" key="2">
    <source>
        <dbReference type="EMBL" id="KAG7527871.1"/>
    </source>
</evidence>
<reference evidence="2" key="1">
    <citation type="submission" date="2020-04" db="EMBL/GenBank/DDBJ databases">
        <title>Analysis of mating type loci in Filobasidium floriforme.</title>
        <authorList>
            <person name="Nowrousian M."/>
        </authorList>
    </citation>
    <scope>NUCLEOTIDE SEQUENCE</scope>
    <source>
        <strain evidence="2">CBS 6242</strain>
    </source>
</reference>
<organism evidence="2 3">
    <name type="scientific">Filobasidium floriforme</name>
    <dbReference type="NCBI Taxonomy" id="5210"/>
    <lineage>
        <taxon>Eukaryota</taxon>
        <taxon>Fungi</taxon>
        <taxon>Dikarya</taxon>
        <taxon>Basidiomycota</taxon>
        <taxon>Agaricomycotina</taxon>
        <taxon>Tremellomycetes</taxon>
        <taxon>Filobasidiales</taxon>
        <taxon>Filobasidiaceae</taxon>
        <taxon>Filobasidium</taxon>
    </lineage>
</organism>
<evidence type="ECO:0000313" key="3">
    <source>
        <dbReference type="Proteomes" id="UP000812966"/>
    </source>
</evidence>
<proteinExistence type="predicted"/>
<dbReference type="Proteomes" id="UP000812966">
    <property type="component" value="Unassembled WGS sequence"/>
</dbReference>
<feature type="region of interest" description="Disordered" evidence="1">
    <location>
        <begin position="193"/>
        <end position="216"/>
    </location>
</feature>
<dbReference type="InterPro" id="IPR004242">
    <property type="entry name" value="Transposase_21"/>
</dbReference>
<gene>
    <name evidence="2" type="ORF">FFLO_06536</name>
</gene>
<feature type="compositionally biased region" description="Basic residues" evidence="1">
    <location>
        <begin position="605"/>
        <end position="626"/>
    </location>
</feature>
<dbReference type="EMBL" id="JABELV010000222">
    <property type="protein sequence ID" value="KAG7527871.1"/>
    <property type="molecule type" value="Genomic_DNA"/>
</dbReference>
<name>A0A8K0NKG6_9TREE</name>
<comment type="caution">
    <text evidence="2">The sequence shown here is derived from an EMBL/GenBank/DDBJ whole genome shotgun (WGS) entry which is preliminary data.</text>
</comment>
<evidence type="ECO:0000256" key="1">
    <source>
        <dbReference type="SAM" id="MobiDB-lite"/>
    </source>
</evidence>